<evidence type="ECO:0000313" key="1">
    <source>
        <dbReference type="EMBL" id="AEG70925.1"/>
    </source>
</evidence>
<dbReference type="EMBL" id="CP002820">
    <property type="protein sequence ID" value="AEG70925.1"/>
    <property type="molecule type" value="Genomic_DNA"/>
</dbReference>
<accession>F6G7I9</accession>
<name>F6G7I9_RALS8</name>
<reference evidence="1 2" key="1">
    <citation type="journal article" date="2011" name="J. Bacteriol.">
        <title>Complete genome sequence of the plant pathogen Ralstonia solanacearum strain Po82.</title>
        <authorList>
            <person name="Xu J."/>
            <person name="Zheng H.J."/>
            <person name="Liu L."/>
            <person name="Pan Z.C."/>
            <person name="Prior P."/>
            <person name="Tang B."/>
            <person name="Xu J.S."/>
            <person name="Zhang H."/>
            <person name="Tian Q."/>
            <person name="Zhang L.Q."/>
            <person name="Feng J."/>
        </authorList>
    </citation>
    <scope>NUCLEOTIDE SEQUENCE [LARGE SCALE GENOMIC DNA]</scope>
    <source>
        <strain evidence="2">Po82</strain>
    </source>
</reference>
<dbReference type="AlphaFoldDB" id="F6G7I9"/>
<dbReference type="KEGG" id="rsn:RSPO_m00284"/>
<dbReference type="HOGENOM" id="CLU_3315864_0_0_4"/>
<keyword evidence="1" id="KW-0614">Plasmid</keyword>
<geneLocation type="plasmid" evidence="2"/>
<dbReference type="Proteomes" id="UP000007953">
    <property type="component" value="Plasmid megaplasmid"/>
</dbReference>
<evidence type="ECO:0000313" key="2">
    <source>
        <dbReference type="Proteomes" id="UP000007953"/>
    </source>
</evidence>
<proteinExistence type="predicted"/>
<protein>
    <submittedName>
        <fullName evidence="1">Uncharacterized protein</fullName>
    </submittedName>
</protein>
<gene>
    <name evidence="1" type="ordered locus">RSPO_m00284</name>
</gene>
<organism evidence="1 2">
    <name type="scientific">Ralstonia solanacearum (strain Po82)</name>
    <dbReference type="NCBI Taxonomy" id="1031711"/>
    <lineage>
        <taxon>Bacteria</taxon>
        <taxon>Pseudomonadati</taxon>
        <taxon>Pseudomonadota</taxon>
        <taxon>Betaproteobacteria</taxon>
        <taxon>Burkholderiales</taxon>
        <taxon>Burkholderiaceae</taxon>
        <taxon>Ralstonia</taxon>
        <taxon>Ralstonia solanacearum species complex</taxon>
    </lineage>
</organism>
<sequence length="39" mass="3911">MSAGEGGRAARVPPVGIGWLGDAGLIAAVRDSQIFSAEK</sequence>